<evidence type="ECO:0000256" key="5">
    <source>
        <dbReference type="ARBA" id="ARBA00022989"/>
    </source>
</evidence>
<comment type="caution">
    <text evidence="9">The sequence shown here is derived from an EMBL/GenBank/DDBJ whole genome shotgun (WGS) entry which is preliminary data.</text>
</comment>
<feature type="transmembrane region" description="Helical" evidence="7">
    <location>
        <begin position="179"/>
        <end position="198"/>
    </location>
</feature>
<dbReference type="PATRIC" id="fig|1379.3.peg.1805"/>
<feature type="transmembrane region" description="Helical" evidence="7">
    <location>
        <begin position="134"/>
        <end position="159"/>
    </location>
</feature>
<proteinExistence type="inferred from homology"/>
<keyword evidence="4 7" id="KW-0812">Transmembrane</keyword>
<feature type="transmembrane region" description="Helical" evidence="7">
    <location>
        <begin position="237"/>
        <end position="263"/>
    </location>
</feature>
<evidence type="ECO:0000259" key="8">
    <source>
        <dbReference type="PROSITE" id="PS50928"/>
    </source>
</evidence>
<keyword evidence="2 7" id="KW-0813">Transport</keyword>
<evidence type="ECO:0000256" key="1">
    <source>
        <dbReference type="ARBA" id="ARBA00004651"/>
    </source>
</evidence>
<dbReference type="Pfam" id="PF00528">
    <property type="entry name" value="BPD_transp_1"/>
    <property type="match status" value="1"/>
</dbReference>
<feature type="domain" description="ABC transmembrane type-1" evidence="8">
    <location>
        <begin position="95"/>
        <end position="302"/>
    </location>
</feature>
<dbReference type="PANTHER" id="PTHR43163:SF6">
    <property type="entry name" value="DIPEPTIDE TRANSPORT SYSTEM PERMEASE PROTEIN DPPB-RELATED"/>
    <property type="match status" value="1"/>
</dbReference>
<dbReference type="AlphaFoldDB" id="A0A133ZPA9"/>
<evidence type="ECO:0000256" key="6">
    <source>
        <dbReference type="ARBA" id="ARBA00023136"/>
    </source>
</evidence>
<dbReference type="InterPro" id="IPR000515">
    <property type="entry name" value="MetI-like"/>
</dbReference>
<evidence type="ECO:0000256" key="2">
    <source>
        <dbReference type="ARBA" id="ARBA00022448"/>
    </source>
</evidence>
<evidence type="ECO:0000313" key="10">
    <source>
        <dbReference type="Proteomes" id="UP000070355"/>
    </source>
</evidence>
<reference evidence="10" key="1">
    <citation type="submission" date="2016-01" db="EMBL/GenBank/DDBJ databases">
        <authorList>
            <person name="Mitreva M."/>
            <person name="Pepin K.H."/>
            <person name="Mihindukulasuriya K.A."/>
            <person name="Fulton R."/>
            <person name="Fronick C."/>
            <person name="O'Laughlin M."/>
            <person name="Miner T."/>
            <person name="Herter B."/>
            <person name="Rosa B.A."/>
            <person name="Cordes M."/>
            <person name="Tomlinson C."/>
            <person name="Wollam A."/>
            <person name="Palsikar V.B."/>
            <person name="Mardis E.R."/>
            <person name="Wilson R.K."/>
        </authorList>
    </citation>
    <scope>NUCLEOTIDE SEQUENCE [LARGE SCALE GENOMIC DNA]</scope>
    <source>
        <strain evidence="10">DNF01167</strain>
    </source>
</reference>
<dbReference type="PROSITE" id="PS50928">
    <property type="entry name" value="ABC_TM1"/>
    <property type="match status" value="1"/>
</dbReference>
<dbReference type="Gene3D" id="1.10.3720.10">
    <property type="entry name" value="MetI-like"/>
    <property type="match status" value="1"/>
</dbReference>
<dbReference type="InterPro" id="IPR035906">
    <property type="entry name" value="MetI-like_sf"/>
</dbReference>
<dbReference type="CDD" id="cd06261">
    <property type="entry name" value="TM_PBP2"/>
    <property type="match status" value="1"/>
</dbReference>
<keyword evidence="6 7" id="KW-0472">Membrane</keyword>
<feature type="transmembrane region" description="Helical" evidence="7">
    <location>
        <begin position="283"/>
        <end position="309"/>
    </location>
</feature>
<feature type="transmembrane region" description="Helical" evidence="7">
    <location>
        <begin position="12"/>
        <end position="30"/>
    </location>
</feature>
<keyword evidence="5 7" id="KW-1133">Transmembrane helix</keyword>
<dbReference type="STRING" id="1379.HMPREF3186_01812"/>
<dbReference type="InterPro" id="IPR045621">
    <property type="entry name" value="BPD_transp_1_N"/>
</dbReference>
<comment type="similarity">
    <text evidence="7">Belongs to the binding-protein-dependent transport system permease family.</text>
</comment>
<evidence type="ECO:0000256" key="7">
    <source>
        <dbReference type="RuleBase" id="RU363032"/>
    </source>
</evidence>
<sequence length="318" mass="35356">MIRYILKRILQAVPLLLVISFIVFTLIHLAPYDAIDAQITSNMSQEEINILREQSGLNKPFLIQYVDWLGQILSGNFGHSLVTHNSVGEEILAKIPNTISLVLPAYITALIIAIVLGLLAAANKGKWQDKFIDAVASLGIATPSFWIAMIFIYVLGYQLNLFPIIGMHTIGKEDDFGDFLSHFIMPYLTLTIVFFAELTRYVRSSALSQTNEEYVVVQQAFQATKTQIFTRHIIKNVLIPVITQVGMSLPMLVTGAIITETVFSWPGIGPYITQATRALDYPIIMAVMLLSATLVIVGNLISDILYSIVDPRIRRGGK</sequence>
<dbReference type="OrthoDB" id="24153at2"/>
<dbReference type="SUPFAM" id="SSF161098">
    <property type="entry name" value="MetI-like"/>
    <property type="match status" value="1"/>
</dbReference>
<evidence type="ECO:0000313" key="9">
    <source>
        <dbReference type="EMBL" id="KXB57272.1"/>
    </source>
</evidence>
<dbReference type="GO" id="GO:0005886">
    <property type="term" value="C:plasma membrane"/>
    <property type="evidence" value="ECO:0007669"/>
    <property type="project" value="UniProtKB-SubCell"/>
</dbReference>
<dbReference type="PANTHER" id="PTHR43163">
    <property type="entry name" value="DIPEPTIDE TRANSPORT SYSTEM PERMEASE PROTEIN DPPB-RELATED"/>
    <property type="match status" value="1"/>
</dbReference>
<dbReference type="GO" id="GO:0055085">
    <property type="term" value="P:transmembrane transport"/>
    <property type="evidence" value="ECO:0007669"/>
    <property type="project" value="InterPro"/>
</dbReference>
<name>A0A133ZPA9_9BACL</name>
<feature type="transmembrane region" description="Helical" evidence="7">
    <location>
        <begin position="101"/>
        <end position="122"/>
    </location>
</feature>
<dbReference type="Proteomes" id="UP000070355">
    <property type="component" value="Unassembled WGS sequence"/>
</dbReference>
<gene>
    <name evidence="9" type="ORF">HMPREF3186_01812</name>
</gene>
<keyword evidence="3" id="KW-1003">Cell membrane</keyword>
<comment type="subcellular location">
    <subcellularLocation>
        <location evidence="1 7">Cell membrane</location>
        <topology evidence="1 7">Multi-pass membrane protein</topology>
    </subcellularLocation>
</comment>
<protein>
    <submittedName>
        <fullName evidence="9">Putative oligopeptide ABC transporter, permease protein AppB</fullName>
    </submittedName>
</protein>
<organism evidence="9 10">
    <name type="scientific">Gemella haemolysans</name>
    <dbReference type="NCBI Taxonomy" id="1379"/>
    <lineage>
        <taxon>Bacteria</taxon>
        <taxon>Bacillati</taxon>
        <taxon>Bacillota</taxon>
        <taxon>Bacilli</taxon>
        <taxon>Bacillales</taxon>
        <taxon>Gemellaceae</taxon>
        <taxon>Gemella</taxon>
    </lineage>
</organism>
<dbReference type="Pfam" id="PF19300">
    <property type="entry name" value="BPD_transp_1_N"/>
    <property type="match status" value="1"/>
</dbReference>
<evidence type="ECO:0000256" key="4">
    <source>
        <dbReference type="ARBA" id="ARBA00022692"/>
    </source>
</evidence>
<dbReference type="RefSeq" id="WP_060914806.1">
    <property type="nucleotide sequence ID" value="NZ_KQ959995.1"/>
</dbReference>
<dbReference type="EMBL" id="LSDC01000134">
    <property type="protein sequence ID" value="KXB57272.1"/>
    <property type="molecule type" value="Genomic_DNA"/>
</dbReference>
<evidence type="ECO:0000256" key="3">
    <source>
        <dbReference type="ARBA" id="ARBA00022475"/>
    </source>
</evidence>
<accession>A0A133ZPA9</accession>